<dbReference type="EMBL" id="KK116744">
    <property type="protein sequence ID" value="KFM68654.1"/>
    <property type="molecule type" value="Genomic_DNA"/>
</dbReference>
<evidence type="ECO:0000313" key="2">
    <source>
        <dbReference type="EMBL" id="KFM68654.1"/>
    </source>
</evidence>
<proteinExistence type="predicted"/>
<sequence>MKHGSSNKHFTQTSSNIVFDRGGSIPTSSIELPQNLVYTKTSTLQSSSELP</sequence>
<keyword evidence="3" id="KW-1185">Reference proteome</keyword>
<dbReference type="AlphaFoldDB" id="A0A087TU65"/>
<feature type="compositionally biased region" description="Polar residues" evidence="1">
    <location>
        <begin position="7"/>
        <end position="17"/>
    </location>
</feature>
<evidence type="ECO:0000313" key="3">
    <source>
        <dbReference type="Proteomes" id="UP000054359"/>
    </source>
</evidence>
<name>A0A087TU65_STEMI</name>
<accession>A0A087TU65</accession>
<evidence type="ECO:0000256" key="1">
    <source>
        <dbReference type="SAM" id="MobiDB-lite"/>
    </source>
</evidence>
<feature type="region of interest" description="Disordered" evidence="1">
    <location>
        <begin position="1"/>
        <end position="30"/>
    </location>
</feature>
<dbReference type="Proteomes" id="UP000054359">
    <property type="component" value="Unassembled WGS sequence"/>
</dbReference>
<reference evidence="2 3" key="1">
    <citation type="submission" date="2013-11" db="EMBL/GenBank/DDBJ databases">
        <title>Genome sequencing of Stegodyphus mimosarum.</title>
        <authorList>
            <person name="Bechsgaard J."/>
        </authorList>
    </citation>
    <scope>NUCLEOTIDE SEQUENCE [LARGE SCALE GENOMIC DNA]</scope>
</reference>
<feature type="non-terminal residue" evidence="2">
    <location>
        <position position="51"/>
    </location>
</feature>
<organism evidence="2 3">
    <name type="scientific">Stegodyphus mimosarum</name>
    <name type="common">African social velvet spider</name>
    <dbReference type="NCBI Taxonomy" id="407821"/>
    <lineage>
        <taxon>Eukaryota</taxon>
        <taxon>Metazoa</taxon>
        <taxon>Ecdysozoa</taxon>
        <taxon>Arthropoda</taxon>
        <taxon>Chelicerata</taxon>
        <taxon>Arachnida</taxon>
        <taxon>Araneae</taxon>
        <taxon>Araneomorphae</taxon>
        <taxon>Entelegynae</taxon>
        <taxon>Eresoidea</taxon>
        <taxon>Eresidae</taxon>
        <taxon>Stegodyphus</taxon>
    </lineage>
</organism>
<protein>
    <submittedName>
        <fullName evidence="2">Uncharacterized protein</fullName>
    </submittedName>
</protein>
<gene>
    <name evidence="2" type="ORF">X975_01253</name>
</gene>